<dbReference type="RefSeq" id="XP_002504547.1">
    <property type="nucleotide sequence ID" value="XM_002504501.1"/>
</dbReference>
<feature type="region of interest" description="Disordered" evidence="1">
    <location>
        <begin position="13"/>
        <end position="49"/>
    </location>
</feature>
<evidence type="ECO:0000313" key="2">
    <source>
        <dbReference type="EMBL" id="ACO65805.1"/>
    </source>
</evidence>
<dbReference type="EMBL" id="CP001329">
    <property type="protein sequence ID" value="ACO65805.1"/>
    <property type="molecule type" value="Genomic_DNA"/>
</dbReference>
<dbReference type="GeneID" id="8246110"/>
<evidence type="ECO:0000256" key="1">
    <source>
        <dbReference type="SAM" id="MobiDB-lite"/>
    </source>
</evidence>
<reference evidence="2 3" key="1">
    <citation type="journal article" date="2009" name="Science">
        <title>Green evolution and dynamic adaptations revealed by genomes of the marine picoeukaryotes Micromonas.</title>
        <authorList>
            <person name="Worden A.Z."/>
            <person name="Lee J.H."/>
            <person name="Mock T."/>
            <person name="Rouze P."/>
            <person name="Simmons M.P."/>
            <person name="Aerts A.L."/>
            <person name="Allen A.E."/>
            <person name="Cuvelier M.L."/>
            <person name="Derelle E."/>
            <person name="Everett M.V."/>
            <person name="Foulon E."/>
            <person name="Grimwood J."/>
            <person name="Gundlach H."/>
            <person name="Henrissat B."/>
            <person name="Napoli C."/>
            <person name="McDonald S.M."/>
            <person name="Parker M.S."/>
            <person name="Rombauts S."/>
            <person name="Salamov A."/>
            <person name="Von Dassow P."/>
            <person name="Badger J.H."/>
            <person name="Coutinho P.M."/>
            <person name="Demir E."/>
            <person name="Dubchak I."/>
            <person name="Gentemann C."/>
            <person name="Eikrem W."/>
            <person name="Gready J.E."/>
            <person name="John U."/>
            <person name="Lanier W."/>
            <person name="Lindquist E.A."/>
            <person name="Lucas S."/>
            <person name="Mayer K.F."/>
            <person name="Moreau H."/>
            <person name="Not F."/>
            <person name="Otillar R."/>
            <person name="Panaud O."/>
            <person name="Pangilinan J."/>
            <person name="Paulsen I."/>
            <person name="Piegu B."/>
            <person name="Poliakov A."/>
            <person name="Robbens S."/>
            <person name="Schmutz J."/>
            <person name="Toulza E."/>
            <person name="Wyss T."/>
            <person name="Zelensky A."/>
            <person name="Zhou K."/>
            <person name="Armbrust E.V."/>
            <person name="Bhattacharya D."/>
            <person name="Goodenough U.W."/>
            <person name="Van de Peer Y."/>
            <person name="Grigoriev I.V."/>
        </authorList>
    </citation>
    <scope>NUCLEOTIDE SEQUENCE [LARGE SCALE GENOMIC DNA]</scope>
    <source>
        <strain evidence="3">RCC299 / NOUM17</strain>
    </source>
</reference>
<proteinExistence type="predicted"/>
<gene>
    <name evidence="2" type="ORF">MICPUN_102249</name>
</gene>
<feature type="region of interest" description="Disordered" evidence="1">
    <location>
        <begin position="117"/>
        <end position="136"/>
    </location>
</feature>
<dbReference type="KEGG" id="mis:MICPUN_102249"/>
<accession>C1EBZ5</accession>
<organism evidence="2 3">
    <name type="scientific">Micromonas commoda (strain RCC299 / NOUM17 / CCMP2709)</name>
    <name type="common">Picoplanktonic green alga</name>
    <dbReference type="NCBI Taxonomy" id="296587"/>
    <lineage>
        <taxon>Eukaryota</taxon>
        <taxon>Viridiplantae</taxon>
        <taxon>Chlorophyta</taxon>
        <taxon>Mamiellophyceae</taxon>
        <taxon>Mamiellales</taxon>
        <taxon>Mamiellaceae</taxon>
        <taxon>Micromonas</taxon>
    </lineage>
</organism>
<sequence>MYASPALHRAVAFPKATKPAEASKAGRVATRAAAPEDKPAAAARPTGRRSFSVATLAAVVAAASAPDAALAFGSGIPGYDINEKARDAQRKAINDELAEQRELARKEKERRRLLKEAEEAEECARNPESCPAPAES</sequence>
<dbReference type="Proteomes" id="UP000002009">
    <property type="component" value="Chromosome 9"/>
</dbReference>
<protein>
    <submittedName>
        <fullName evidence="2">Uncharacterized protein</fullName>
    </submittedName>
</protein>
<name>C1EBZ5_MICCC</name>
<evidence type="ECO:0000313" key="3">
    <source>
        <dbReference type="Proteomes" id="UP000002009"/>
    </source>
</evidence>
<keyword evidence="3" id="KW-1185">Reference proteome</keyword>
<dbReference type="AlphaFoldDB" id="C1EBZ5"/>
<dbReference type="InParanoid" id="C1EBZ5"/>